<sequence length="133" mass="15571">MQRSTFLAKVIGWYCVILSLVMIFRQEQIKAIFQQIASEQALLFIVGIMTLILGLLLVISHNVWKMRWPLLITLLSWLTLISGIVRLIYPEIGIEAALWWFENTSWLIFAATIYLLIGIYLLYKAYSHLFYEL</sequence>
<dbReference type="EMBL" id="LNYK01000014">
    <property type="protein sequence ID" value="KTD21774.1"/>
    <property type="molecule type" value="Genomic_DNA"/>
</dbReference>
<keyword evidence="1" id="KW-0472">Membrane</keyword>
<accession>A0A0W0VNV3</accession>
<dbReference type="AlphaFoldDB" id="A0A0W0VNV3"/>
<feature type="transmembrane region" description="Helical" evidence="1">
    <location>
        <begin position="70"/>
        <end position="89"/>
    </location>
</feature>
<keyword evidence="1" id="KW-1133">Transmembrane helix</keyword>
<organism evidence="2 3">
    <name type="scientific">Legionella londiniensis</name>
    <dbReference type="NCBI Taxonomy" id="45068"/>
    <lineage>
        <taxon>Bacteria</taxon>
        <taxon>Pseudomonadati</taxon>
        <taxon>Pseudomonadota</taxon>
        <taxon>Gammaproteobacteria</taxon>
        <taxon>Legionellales</taxon>
        <taxon>Legionellaceae</taxon>
        <taxon>Legionella</taxon>
    </lineage>
</organism>
<dbReference type="STRING" id="45068.Llon_0939"/>
<keyword evidence="3" id="KW-1185">Reference proteome</keyword>
<gene>
    <name evidence="2" type="ORF">Llon_0939</name>
</gene>
<feature type="transmembrane region" description="Helical" evidence="1">
    <location>
        <begin position="44"/>
        <end position="64"/>
    </location>
</feature>
<comment type="caution">
    <text evidence="2">The sequence shown here is derived from an EMBL/GenBank/DDBJ whole genome shotgun (WGS) entry which is preliminary data.</text>
</comment>
<dbReference type="PATRIC" id="fig|45068.5.peg.1015"/>
<proteinExistence type="predicted"/>
<keyword evidence="1" id="KW-0812">Transmembrane</keyword>
<evidence type="ECO:0000313" key="3">
    <source>
        <dbReference type="Proteomes" id="UP000054997"/>
    </source>
</evidence>
<reference evidence="2 3" key="1">
    <citation type="submission" date="2015-11" db="EMBL/GenBank/DDBJ databases">
        <title>Genomic analysis of 38 Legionella species identifies large and diverse effector repertoires.</title>
        <authorList>
            <person name="Burstein D."/>
            <person name="Amaro F."/>
            <person name="Zusman T."/>
            <person name="Lifshitz Z."/>
            <person name="Cohen O."/>
            <person name="Gilbert J.A."/>
            <person name="Pupko T."/>
            <person name="Shuman H.A."/>
            <person name="Segal G."/>
        </authorList>
    </citation>
    <scope>NUCLEOTIDE SEQUENCE [LARGE SCALE GENOMIC DNA]</scope>
    <source>
        <strain evidence="2 3">ATCC 49505</strain>
    </source>
</reference>
<dbReference type="Proteomes" id="UP000054997">
    <property type="component" value="Unassembled WGS sequence"/>
</dbReference>
<name>A0A0W0VNV3_9GAMM</name>
<protein>
    <submittedName>
        <fullName evidence="2">Integral membrane protein (PIN domain superfamily)</fullName>
    </submittedName>
</protein>
<dbReference type="RefSeq" id="WP_058528936.1">
    <property type="nucleotide sequence ID" value="NZ_CAAAHZ010000002.1"/>
</dbReference>
<feature type="transmembrane region" description="Helical" evidence="1">
    <location>
        <begin position="6"/>
        <end position="24"/>
    </location>
</feature>
<evidence type="ECO:0000256" key="1">
    <source>
        <dbReference type="SAM" id="Phobius"/>
    </source>
</evidence>
<feature type="transmembrane region" description="Helical" evidence="1">
    <location>
        <begin position="101"/>
        <end position="123"/>
    </location>
</feature>
<dbReference type="OrthoDB" id="572589at2"/>
<evidence type="ECO:0000313" key="2">
    <source>
        <dbReference type="EMBL" id="KTD21774.1"/>
    </source>
</evidence>